<evidence type="ECO:0000313" key="3">
    <source>
        <dbReference type="Proteomes" id="UP000015106"/>
    </source>
</evidence>
<feature type="compositionally biased region" description="Pro residues" evidence="1">
    <location>
        <begin position="1"/>
        <end position="11"/>
    </location>
</feature>
<dbReference type="Proteomes" id="UP000015106">
    <property type="component" value="Chromosome 1"/>
</dbReference>
<reference evidence="2" key="3">
    <citation type="submission" date="2022-06" db="UniProtKB">
        <authorList>
            <consortium name="EnsemblPlants"/>
        </authorList>
    </citation>
    <scope>IDENTIFICATION</scope>
</reference>
<reference evidence="2" key="2">
    <citation type="submission" date="2018-03" db="EMBL/GenBank/DDBJ databases">
        <title>The Triticum urartu genome reveals the dynamic nature of wheat genome evolution.</title>
        <authorList>
            <person name="Ling H."/>
            <person name="Ma B."/>
            <person name="Shi X."/>
            <person name="Liu H."/>
            <person name="Dong L."/>
            <person name="Sun H."/>
            <person name="Cao Y."/>
            <person name="Gao Q."/>
            <person name="Zheng S."/>
            <person name="Li Y."/>
            <person name="Yu Y."/>
            <person name="Du H."/>
            <person name="Qi M."/>
            <person name="Li Y."/>
            <person name="Yu H."/>
            <person name="Cui Y."/>
            <person name="Wang N."/>
            <person name="Chen C."/>
            <person name="Wu H."/>
            <person name="Zhao Y."/>
            <person name="Zhang J."/>
            <person name="Li Y."/>
            <person name="Zhou W."/>
            <person name="Zhang B."/>
            <person name="Hu W."/>
            <person name="Eijk M."/>
            <person name="Tang J."/>
            <person name="Witsenboer H."/>
            <person name="Zhao S."/>
            <person name="Li Z."/>
            <person name="Zhang A."/>
            <person name="Wang D."/>
            <person name="Liang C."/>
        </authorList>
    </citation>
    <scope>NUCLEOTIDE SEQUENCE [LARGE SCALE GENOMIC DNA]</scope>
    <source>
        <strain evidence="2">cv. G1812</strain>
    </source>
</reference>
<feature type="region of interest" description="Disordered" evidence="1">
    <location>
        <begin position="1"/>
        <end position="22"/>
    </location>
</feature>
<feature type="compositionally biased region" description="Low complexity" evidence="1">
    <location>
        <begin position="12"/>
        <end position="22"/>
    </location>
</feature>
<accession>A0A8R7P0Z1</accession>
<dbReference type="AlphaFoldDB" id="A0A8R7P0Z1"/>
<dbReference type="EnsemblPlants" id="TuG1812G0100002525.01.T02">
    <property type="protein sequence ID" value="TuG1812G0100002525.01.T02"/>
    <property type="gene ID" value="TuG1812G0100002525.01"/>
</dbReference>
<dbReference type="Gramene" id="TuG1812G0100002525.01.T02">
    <property type="protein sequence ID" value="TuG1812G0100002525.01.T02"/>
    <property type="gene ID" value="TuG1812G0100002525.01"/>
</dbReference>
<name>A0A8R7P0Z1_TRIUA</name>
<evidence type="ECO:0000313" key="2">
    <source>
        <dbReference type="EnsemblPlants" id="TuG1812G0100002525.01.T02"/>
    </source>
</evidence>
<keyword evidence="3" id="KW-1185">Reference proteome</keyword>
<reference evidence="3" key="1">
    <citation type="journal article" date="2013" name="Nature">
        <title>Draft genome of the wheat A-genome progenitor Triticum urartu.</title>
        <authorList>
            <person name="Ling H.Q."/>
            <person name="Zhao S."/>
            <person name="Liu D."/>
            <person name="Wang J."/>
            <person name="Sun H."/>
            <person name="Zhang C."/>
            <person name="Fan H."/>
            <person name="Li D."/>
            <person name="Dong L."/>
            <person name="Tao Y."/>
            <person name="Gao C."/>
            <person name="Wu H."/>
            <person name="Li Y."/>
            <person name="Cui Y."/>
            <person name="Guo X."/>
            <person name="Zheng S."/>
            <person name="Wang B."/>
            <person name="Yu K."/>
            <person name="Liang Q."/>
            <person name="Yang W."/>
            <person name="Lou X."/>
            <person name="Chen J."/>
            <person name="Feng M."/>
            <person name="Jian J."/>
            <person name="Zhang X."/>
            <person name="Luo G."/>
            <person name="Jiang Y."/>
            <person name="Liu J."/>
            <person name="Wang Z."/>
            <person name="Sha Y."/>
            <person name="Zhang B."/>
            <person name="Wu H."/>
            <person name="Tang D."/>
            <person name="Shen Q."/>
            <person name="Xue P."/>
            <person name="Zou S."/>
            <person name="Wang X."/>
            <person name="Liu X."/>
            <person name="Wang F."/>
            <person name="Yang Y."/>
            <person name="An X."/>
            <person name="Dong Z."/>
            <person name="Zhang K."/>
            <person name="Zhang X."/>
            <person name="Luo M.C."/>
            <person name="Dvorak J."/>
            <person name="Tong Y."/>
            <person name="Wang J."/>
            <person name="Yang H."/>
            <person name="Li Z."/>
            <person name="Wang D."/>
            <person name="Zhang A."/>
            <person name="Wang J."/>
        </authorList>
    </citation>
    <scope>NUCLEOTIDE SEQUENCE</scope>
    <source>
        <strain evidence="3">cv. G1812</strain>
    </source>
</reference>
<proteinExistence type="predicted"/>
<organism evidence="2 3">
    <name type="scientific">Triticum urartu</name>
    <name type="common">Red wild einkorn</name>
    <name type="synonym">Crithodium urartu</name>
    <dbReference type="NCBI Taxonomy" id="4572"/>
    <lineage>
        <taxon>Eukaryota</taxon>
        <taxon>Viridiplantae</taxon>
        <taxon>Streptophyta</taxon>
        <taxon>Embryophyta</taxon>
        <taxon>Tracheophyta</taxon>
        <taxon>Spermatophyta</taxon>
        <taxon>Magnoliopsida</taxon>
        <taxon>Liliopsida</taxon>
        <taxon>Poales</taxon>
        <taxon>Poaceae</taxon>
        <taxon>BOP clade</taxon>
        <taxon>Pooideae</taxon>
        <taxon>Triticodae</taxon>
        <taxon>Triticeae</taxon>
        <taxon>Triticinae</taxon>
        <taxon>Triticum</taxon>
    </lineage>
</organism>
<sequence length="112" mass="11866">HCSPLAAPPTTRPSSWSSSTSSLFKLGLPSARLASFDCTLLRSIVMTLVCSMGDAGSVCFDLPLSPTSMRVSFCPSRSGCTISLVAASMFCSLLHLCFTHQGDGSNIYKICH</sequence>
<protein>
    <submittedName>
        <fullName evidence="2">Uncharacterized protein</fullName>
    </submittedName>
</protein>
<evidence type="ECO:0000256" key="1">
    <source>
        <dbReference type="SAM" id="MobiDB-lite"/>
    </source>
</evidence>